<dbReference type="Gene3D" id="1.20.1380.10">
    <property type="entry name" value="Replication modulator SeqA, C-terminal DNA-binding domain"/>
    <property type="match status" value="1"/>
</dbReference>
<dbReference type="AlphaFoldDB" id="A0A0F9MM69"/>
<protein>
    <recommendedName>
        <fullName evidence="8">Negative modulator of initiation of replication</fullName>
    </recommendedName>
</protein>
<gene>
    <name evidence="7" type="ORF">LCGC14_1057640</name>
</gene>
<dbReference type="Pfam" id="PF17206">
    <property type="entry name" value="SeqA_N"/>
    <property type="match status" value="1"/>
</dbReference>
<feature type="compositionally biased region" description="Low complexity" evidence="4">
    <location>
        <begin position="83"/>
        <end position="95"/>
    </location>
</feature>
<accession>A0A0F9MM69</accession>
<name>A0A0F9MM69_9ZZZZ</name>
<dbReference type="GO" id="GO:0006355">
    <property type="term" value="P:regulation of DNA-templated transcription"/>
    <property type="evidence" value="ECO:0007669"/>
    <property type="project" value="InterPro"/>
</dbReference>
<dbReference type="Gene3D" id="1.10.1220.10">
    <property type="entry name" value="Met repressor-like"/>
    <property type="match status" value="1"/>
</dbReference>
<evidence type="ECO:0000313" key="7">
    <source>
        <dbReference type="EMBL" id="KKN08340.1"/>
    </source>
</evidence>
<evidence type="ECO:0000259" key="5">
    <source>
        <dbReference type="Pfam" id="PF03925"/>
    </source>
</evidence>
<reference evidence="7" key="1">
    <citation type="journal article" date="2015" name="Nature">
        <title>Complex archaea that bridge the gap between prokaryotes and eukaryotes.</title>
        <authorList>
            <person name="Spang A."/>
            <person name="Saw J.H."/>
            <person name="Jorgensen S.L."/>
            <person name="Zaremba-Niedzwiedzka K."/>
            <person name="Martijn J."/>
            <person name="Lind A.E."/>
            <person name="van Eijk R."/>
            <person name="Schleper C."/>
            <person name="Guy L."/>
            <person name="Ettema T.J."/>
        </authorList>
    </citation>
    <scope>NUCLEOTIDE SEQUENCE</scope>
</reference>
<keyword evidence="1" id="KW-0963">Cytoplasm</keyword>
<proteinExistence type="inferred from homology"/>
<dbReference type="SUPFAM" id="SSF47598">
    <property type="entry name" value="Ribbon-helix-helix"/>
    <property type="match status" value="1"/>
</dbReference>
<dbReference type="InterPro" id="IPR010985">
    <property type="entry name" value="Ribbon_hlx_hlx"/>
</dbReference>
<dbReference type="HAMAP" id="MF_00908">
    <property type="entry name" value="SeqA"/>
    <property type="match status" value="1"/>
</dbReference>
<sequence length="230" mass="25849">MFTGVLVVTRISDWFGYNHTGEKNVTRNDRKNMKQIDIDDELYQYIASNTQSIGESASTILRRLLNLSGEKIQTANVELTQNNQTATTSTATLKSSEPSAAETAKKQTPLAHAPVKQKSDNVFNVLNKEELAMQKGVVGRFLFILSAFYRTHKTDFSAVLDIKGRDRVYFATSKEALVNSGSSMNPKNITDSEYWVMTNSNTTRKKMMLHEVALCLGYSAEQAEKIRDYL</sequence>
<dbReference type="GO" id="GO:0032297">
    <property type="term" value="P:negative regulation of DNA-templated DNA replication initiation"/>
    <property type="evidence" value="ECO:0007669"/>
    <property type="project" value="InterPro"/>
</dbReference>
<dbReference type="NCBIfam" id="NF008389">
    <property type="entry name" value="PRK11187.1"/>
    <property type="match status" value="1"/>
</dbReference>
<dbReference type="InterPro" id="IPR036835">
    <property type="entry name" value="SeqA_DNA-bd_C_sf"/>
</dbReference>
<evidence type="ECO:0000256" key="2">
    <source>
        <dbReference type="ARBA" id="ARBA00022880"/>
    </source>
</evidence>
<dbReference type="EMBL" id="LAZR01004468">
    <property type="protein sequence ID" value="KKN08340.1"/>
    <property type="molecule type" value="Genomic_DNA"/>
</dbReference>
<evidence type="ECO:0000259" key="6">
    <source>
        <dbReference type="Pfam" id="PF17206"/>
    </source>
</evidence>
<dbReference type="InterPro" id="IPR026577">
    <property type="entry name" value="SeqA_DNA-bd_C"/>
</dbReference>
<dbReference type="Pfam" id="PF03925">
    <property type="entry name" value="SeqA"/>
    <property type="match status" value="1"/>
</dbReference>
<evidence type="ECO:0000256" key="4">
    <source>
        <dbReference type="SAM" id="MobiDB-lite"/>
    </source>
</evidence>
<dbReference type="InterPro" id="IPR033761">
    <property type="entry name" value="SeqA_N"/>
</dbReference>
<dbReference type="InterPro" id="IPR013321">
    <property type="entry name" value="Arc_rbn_hlx_hlx"/>
</dbReference>
<comment type="caution">
    <text evidence="7">The sequence shown here is derived from an EMBL/GenBank/DDBJ whole genome shotgun (WGS) entry which is preliminary data.</text>
</comment>
<evidence type="ECO:0008006" key="8">
    <source>
        <dbReference type="Google" id="ProtNLM"/>
    </source>
</evidence>
<keyword evidence="3" id="KW-0238">DNA-binding</keyword>
<dbReference type="InterPro" id="IPR005621">
    <property type="entry name" value="SeqA"/>
</dbReference>
<organism evidence="7">
    <name type="scientific">marine sediment metagenome</name>
    <dbReference type="NCBI Taxonomy" id="412755"/>
    <lineage>
        <taxon>unclassified sequences</taxon>
        <taxon>metagenomes</taxon>
        <taxon>ecological metagenomes</taxon>
    </lineage>
</organism>
<evidence type="ECO:0000256" key="3">
    <source>
        <dbReference type="ARBA" id="ARBA00023125"/>
    </source>
</evidence>
<feature type="domain" description="Replication modulator SeqA C-terminal DNA-binding" evidence="5">
    <location>
        <begin position="121"/>
        <end position="228"/>
    </location>
</feature>
<dbReference type="PIRSF" id="PIRSF019401">
    <property type="entry name" value="SeqA"/>
    <property type="match status" value="1"/>
</dbReference>
<evidence type="ECO:0000256" key="1">
    <source>
        <dbReference type="ARBA" id="ARBA00022490"/>
    </source>
</evidence>
<dbReference type="GO" id="GO:0003677">
    <property type="term" value="F:DNA binding"/>
    <property type="evidence" value="ECO:0007669"/>
    <property type="project" value="UniProtKB-KW"/>
</dbReference>
<feature type="region of interest" description="Disordered" evidence="4">
    <location>
        <begin position="83"/>
        <end position="113"/>
    </location>
</feature>
<keyword evidence="2" id="KW-0236">DNA replication inhibitor</keyword>
<dbReference type="SUPFAM" id="SSF82808">
    <property type="entry name" value="Replication modulator SeqA, C-terminal DNA-binding domain"/>
    <property type="match status" value="1"/>
</dbReference>
<feature type="domain" description="Negative modulator of initiation of replication SeqA N-terminal" evidence="6">
    <location>
        <begin position="33"/>
        <end position="68"/>
    </location>
</feature>